<proteinExistence type="inferred from homology"/>
<protein>
    <recommendedName>
        <fullName evidence="4">Ribosome hibernation promoting factor</fullName>
    </recommendedName>
    <alternativeName>
        <fullName evidence="5">Hibernation factor HPF</fullName>
    </alternativeName>
</protein>
<dbReference type="CDD" id="cd00552">
    <property type="entry name" value="RaiA"/>
    <property type="match status" value="1"/>
</dbReference>
<dbReference type="RefSeq" id="WP_260977134.1">
    <property type="nucleotide sequence ID" value="NZ_JAOANI010000028.1"/>
</dbReference>
<evidence type="ECO:0000313" key="7">
    <source>
        <dbReference type="Proteomes" id="UP001147830"/>
    </source>
</evidence>
<comment type="similarity">
    <text evidence="2">Belongs to the HPF/YfiA ribosome-associated protein family. Short HPF subfamily.</text>
</comment>
<organism evidence="6 7">
    <name type="scientific">Thalassolituus pacificus</name>
    <dbReference type="NCBI Taxonomy" id="2975440"/>
    <lineage>
        <taxon>Bacteria</taxon>
        <taxon>Pseudomonadati</taxon>
        <taxon>Pseudomonadota</taxon>
        <taxon>Gammaproteobacteria</taxon>
        <taxon>Oceanospirillales</taxon>
        <taxon>Oceanospirillaceae</taxon>
        <taxon>Thalassolituus</taxon>
    </lineage>
</organism>
<dbReference type="PANTHER" id="PTHR33231:SF1">
    <property type="entry name" value="30S RIBOSOMAL PROTEIN"/>
    <property type="match status" value="1"/>
</dbReference>
<evidence type="ECO:0000256" key="2">
    <source>
        <dbReference type="ARBA" id="ARBA00038434"/>
    </source>
</evidence>
<dbReference type="NCBIfam" id="TIGR00741">
    <property type="entry name" value="yfiA"/>
    <property type="match status" value="1"/>
</dbReference>
<evidence type="ECO:0000256" key="3">
    <source>
        <dbReference type="ARBA" id="ARBA00038695"/>
    </source>
</evidence>
<evidence type="ECO:0000256" key="4">
    <source>
        <dbReference type="ARBA" id="ARBA00041148"/>
    </source>
</evidence>
<dbReference type="PANTHER" id="PTHR33231">
    <property type="entry name" value="30S RIBOSOMAL PROTEIN"/>
    <property type="match status" value="1"/>
</dbReference>
<accession>A0A9X2WHR9</accession>
<name>A0A9X2WHR9_9GAMM</name>
<dbReference type="Proteomes" id="UP001147830">
    <property type="component" value="Unassembled WGS sequence"/>
</dbReference>
<dbReference type="SUPFAM" id="SSF69754">
    <property type="entry name" value="Ribosome binding protein Y (YfiA homologue)"/>
    <property type="match status" value="1"/>
</dbReference>
<sequence>MKINISGHHVDVTESLQTYVDEKMSKLGRHFDNITNGQVTLTVIKERMIAEATIHVSGADLHASAENDDMYAAIDQMTDKLDRQVLKHKEKLVARQHGQG</sequence>
<evidence type="ECO:0000313" key="6">
    <source>
        <dbReference type="EMBL" id="MCT7360295.1"/>
    </source>
</evidence>
<reference evidence="6" key="2">
    <citation type="submission" date="2022-08" db="EMBL/GenBank/DDBJ databases">
        <authorList>
            <person name="Dong C."/>
        </authorList>
    </citation>
    <scope>NUCLEOTIDE SEQUENCE</scope>
    <source>
        <strain evidence="6">59MF3M-4</strain>
    </source>
</reference>
<comment type="subunit">
    <text evidence="3">Associates exclusively with 100S ribosomes, which are dimers of 70S ribosomes.</text>
</comment>
<dbReference type="Pfam" id="PF02482">
    <property type="entry name" value="Ribosomal_S30AE"/>
    <property type="match status" value="1"/>
</dbReference>
<evidence type="ECO:0000256" key="1">
    <source>
        <dbReference type="ARBA" id="ARBA00022845"/>
    </source>
</evidence>
<dbReference type="Gene3D" id="3.30.160.100">
    <property type="entry name" value="Ribosome hibernation promotion factor-like"/>
    <property type="match status" value="1"/>
</dbReference>
<dbReference type="InterPro" id="IPR003489">
    <property type="entry name" value="RHF/RaiA"/>
</dbReference>
<keyword evidence="1" id="KW-0810">Translation regulation</keyword>
<reference evidence="6" key="1">
    <citation type="journal article" date="2022" name="Front. Microbiol.">
        <title>Genome-based taxonomic rearrangement of Oceanobacter-related bacteria including the description of Thalassolituus hydrocarbonoclasticus sp. nov. and Thalassolituus pacificus sp. nov. and emended description of the genus Thalassolituus.</title>
        <authorList>
            <person name="Dong C."/>
            <person name="Wei L."/>
            <person name="Wang J."/>
            <person name="Lai Q."/>
            <person name="Huang Z."/>
            <person name="Shao Z."/>
        </authorList>
    </citation>
    <scope>NUCLEOTIDE SEQUENCE</scope>
    <source>
        <strain evidence="6">59MF3M-4</strain>
    </source>
</reference>
<dbReference type="InterPro" id="IPR036567">
    <property type="entry name" value="RHF-like"/>
</dbReference>
<dbReference type="AlphaFoldDB" id="A0A9X2WHR9"/>
<dbReference type="FunFam" id="3.30.160.100:FF:000001">
    <property type="entry name" value="Ribosome hibernation promoting factor"/>
    <property type="match status" value="1"/>
</dbReference>
<dbReference type="GO" id="GO:0043024">
    <property type="term" value="F:ribosomal small subunit binding"/>
    <property type="evidence" value="ECO:0007669"/>
    <property type="project" value="TreeGrafter"/>
</dbReference>
<dbReference type="GO" id="GO:0045900">
    <property type="term" value="P:negative regulation of translational elongation"/>
    <property type="evidence" value="ECO:0007669"/>
    <property type="project" value="TreeGrafter"/>
</dbReference>
<dbReference type="GO" id="GO:0022627">
    <property type="term" value="C:cytosolic small ribosomal subunit"/>
    <property type="evidence" value="ECO:0007669"/>
    <property type="project" value="TreeGrafter"/>
</dbReference>
<keyword evidence="7" id="KW-1185">Reference proteome</keyword>
<dbReference type="InterPro" id="IPR050574">
    <property type="entry name" value="HPF/YfiA_ribosome-assoc"/>
</dbReference>
<evidence type="ECO:0000256" key="5">
    <source>
        <dbReference type="ARBA" id="ARBA00041319"/>
    </source>
</evidence>
<dbReference type="EMBL" id="JAOANI010000028">
    <property type="protein sequence ID" value="MCT7360295.1"/>
    <property type="molecule type" value="Genomic_DNA"/>
</dbReference>
<comment type="caution">
    <text evidence="6">The sequence shown here is derived from an EMBL/GenBank/DDBJ whole genome shotgun (WGS) entry which is preliminary data.</text>
</comment>
<gene>
    <name evidence="6" type="primary">raiA</name>
    <name evidence="6" type="ORF">NYR02_14835</name>
</gene>